<gene>
    <name evidence="1" type="ORF">MSG28_014818</name>
</gene>
<evidence type="ECO:0000313" key="2">
    <source>
        <dbReference type="Proteomes" id="UP001064048"/>
    </source>
</evidence>
<sequence length="109" mass="11434">MEDEYVDQQDSVMNEVVNRGSDGADGIGDVSKDYSDINFDDGYEDDDGGNSFRGGRGRGNFRGRGRGPPPGWMNGPPPMRFRGRGYGPGGPRCAAGASSAAAAARAMAQ</sequence>
<name>A0ACC0JSS8_CHOFU</name>
<reference evidence="1 2" key="1">
    <citation type="journal article" date="2022" name="Genome Biol. Evol.">
        <title>The Spruce Budworm Genome: Reconstructing the Evolutionary History of Antifreeze Proteins.</title>
        <authorList>
            <person name="Beliveau C."/>
            <person name="Gagne P."/>
            <person name="Picq S."/>
            <person name="Vernygora O."/>
            <person name="Keeling C.I."/>
            <person name="Pinkney K."/>
            <person name="Doucet D."/>
            <person name="Wen F."/>
            <person name="Johnston J.S."/>
            <person name="Maaroufi H."/>
            <person name="Boyle B."/>
            <person name="Laroche J."/>
            <person name="Dewar K."/>
            <person name="Juretic N."/>
            <person name="Blackburn G."/>
            <person name="Nisole A."/>
            <person name="Brunet B."/>
            <person name="Brandao M."/>
            <person name="Lumley L."/>
            <person name="Duan J."/>
            <person name="Quan G."/>
            <person name="Lucarotti C.J."/>
            <person name="Roe A.D."/>
            <person name="Sperling F.A.H."/>
            <person name="Levesque R.C."/>
            <person name="Cusson M."/>
        </authorList>
    </citation>
    <scope>NUCLEOTIDE SEQUENCE [LARGE SCALE GENOMIC DNA]</scope>
    <source>
        <strain evidence="1">Glfc:IPQL:Cfum</strain>
    </source>
</reference>
<dbReference type="Proteomes" id="UP001064048">
    <property type="component" value="Chromosome 26"/>
</dbReference>
<organism evidence="1 2">
    <name type="scientific">Choristoneura fumiferana</name>
    <name type="common">Spruce budworm moth</name>
    <name type="synonym">Archips fumiferana</name>
    <dbReference type="NCBI Taxonomy" id="7141"/>
    <lineage>
        <taxon>Eukaryota</taxon>
        <taxon>Metazoa</taxon>
        <taxon>Ecdysozoa</taxon>
        <taxon>Arthropoda</taxon>
        <taxon>Hexapoda</taxon>
        <taxon>Insecta</taxon>
        <taxon>Pterygota</taxon>
        <taxon>Neoptera</taxon>
        <taxon>Endopterygota</taxon>
        <taxon>Lepidoptera</taxon>
        <taxon>Glossata</taxon>
        <taxon>Ditrysia</taxon>
        <taxon>Tortricoidea</taxon>
        <taxon>Tortricidae</taxon>
        <taxon>Tortricinae</taxon>
        <taxon>Choristoneura</taxon>
    </lineage>
</organism>
<accession>A0ACC0JSS8</accession>
<proteinExistence type="predicted"/>
<evidence type="ECO:0000313" key="1">
    <source>
        <dbReference type="EMBL" id="KAI8427220.1"/>
    </source>
</evidence>
<comment type="caution">
    <text evidence="1">The sequence shown here is derived from an EMBL/GenBank/DDBJ whole genome shotgun (WGS) entry which is preliminary data.</text>
</comment>
<protein>
    <submittedName>
        <fullName evidence="1">Uncharacterized protein</fullName>
    </submittedName>
</protein>
<dbReference type="EMBL" id="CM046126">
    <property type="protein sequence ID" value="KAI8427220.1"/>
    <property type="molecule type" value="Genomic_DNA"/>
</dbReference>
<keyword evidence="2" id="KW-1185">Reference proteome</keyword>